<feature type="region of interest" description="Disordered" evidence="1">
    <location>
        <begin position="109"/>
        <end position="158"/>
    </location>
</feature>
<organism evidence="3">
    <name type="scientific">Octopus bimaculoides</name>
    <name type="common">California two-spotted octopus</name>
    <dbReference type="NCBI Taxonomy" id="37653"/>
    <lineage>
        <taxon>Eukaryota</taxon>
        <taxon>Metazoa</taxon>
        <taxon>Spiralia</taxon>
        <taxon>Lophotrochozoa</taxon>
        <taxon>Mollusca</taxon>
        <taxon>Cephalopoda</taxon>
        <taxon>Coleoidea</taxon>
        <taxon>Octopodiformes</taxon>
        <taxon>Octopoda</taxon>
        <taxon>Incirrata</taxon>
        <taxon>Octopodidae</taxon>
        <taxon>Octopus</taxon>
    </lineage>
</organism>
<dbReference type="AlphaFoldDB" id="A0A0L8G4Z7"/>
<feature type="signal peptide" evidence="2">
    <location>
        <begin position="1"/>
        <end position="21"/>
    </location>
</feature>
<sequence>LCRINSVTVLLFSVEIRQCLSLSVKWRWEGINLYDNTIPPHTHTTYSSQNSDFYFNVMDEAYCHTHTHTRTHTHAHTHSTHLKTRTQQNTLHMNTHSTAHIAHRYSSHYNNKQYSTYNTPRSSKHFPRRHPHTHTPTHPHTYSTCIHKKQQQSTEHNH</sequence>
<evidence type="ECO:0000256" key="2">
    <source>
        <dbReference type="SAM" id="SignalP"/>
    </source>
</evidence>
<feature type="non-terminal residue" evidence="3">
    <location>
        <position position="1"/>
    </location>
</feature>
<feature type="compositionally biased region" description="Polar residues" evidence="1">
    <location>
        <begin position="109"/>
        <end position="121"/>
    </location>
</feature>
<proteinExistence type="predicted"/>
<gene>
    <name evidence="3" type="ORF">OCBIM_22000801mg</name>
</gene>
<evidence type="ECO:0000256" key="1">
    <source>
        <dbReference type="SAM" id="MobiDB-lite"/>
    </source>
</evidence>
<feature type="chain" id="PRO_5005582827" evidence="2">
    <location>
        <begin position="22"/>
        <end position="158"/>
    </location>
</feature>
<evidence type="ECO:0000313" key="3">
    <source>
        <dbReference type="EMBL" id="KOF71635.1"/>
    </source>
</evidence>
<keyword evidence="2" id="KW-0732">Signal</keyword>
<dbReference type="EMBL" id="KQ424072">
    <property type="protein sequence ID" value="KOF71635.1"/>
    <property type="molecule type" value="Genomic_DNA"/>
</dbReference>
<reference evidence="3" key="1">
    <citation type="submission" date="2015-07" db="EMBL/GenBank/DDBJ databases">
        <title>MeaNS - Measles Nucleotide Surveillance Program.</title>
        <authorList>
            <person name="Tran T."/>
            <person name="Druce J."/>
        </authorList>
    </citation>
    <scope>NUCLEOTIDE SEQUENCE</scope>
    <source>
        <strain evidence="3">UCB-OBI-ISO-001</strain>
        <tissue evidence="3">Gonad</tissue>
    </source>
</reference>
<feature type="compositionally biased region" description="Basic residues" evidence="1">
    <location>
        <begin position="122"/>
        <end position="137"/>
    </location>
</feature>
<name>A0A0L8G4Z7_OCTBM</name>
<protein>
    <submittedName>
        <fullName evidence="3">Uncharacterized protein</fullName>
    </submittedName>
</protein>
<accession>A0A0L8G4Z7</accession>